<evidence type="ECO:0000256" key="7">
    <source>
        <dbReference type="ARBA" id="ARBA00023002"/>
    </source>
</evidence>
<dbReference type="InterPro" id="IPR018996">
    <property type="entry name" value="Man1/Src1-like_C"/>
</dbReference>
<dbReference type="Proteomes" id="UP000030759">
    <property type="component" value="Unassembled WGS sequence"/>
</dbReference>
<dbReference type="EC" id="1.8.4.14" evidence="3"/>
<dbReference type="InterPro" id="IPR052277">
    <property type="entry name" value="INM_ESCRT-Associated"/>
</dbReference>
<name>A0A061IL34_CRIGR</name>
<protein>
    <recommendedName>
        <fullName evidence="3">L-methionine (R)-S-oxide reductase</fullName>
        <ecNumber evidence="3">1.8.4.14</ecNumber>
    </recommendedName>
</protein>
<keyword evidence="5 12" id="KW-0812">Transmembrane</keyword>
<feature type="compositionally biased region" description="Acidic residues" evidence="11">
    <location>
        <begin position="55"/>
        <end position="75"/>
    </location>
</feature>
<dbReference type="InterPro" id="IPR041885">
    <property type="entry name" value="MAN1_winged_helix_dom"/>
</dbReference>
<organism evidence="14 15">
    <name type="scientific">Cricetulus griseus</name>
    <name type="common">Chinese hamster</name>
    <name type="synonym">Cricetulus barabensis griseus</name>
    <dbReference type="NCBI Taxonomy" id="10029"/>
    <lineage>
        <taxon>Eukaryota</taxon>
        <taxon>Metazoa</taxon>
        <taxon>Chordata</taxon>
        <taxon>Craniata</taxon>
        <taxon>Vertebrata</taxon>
        <taxon>Euteleostomi</taxon>
        <taxon>Mammalia</taxon>
        <taxon>Eutheria</taxon>
        <taxon>Euarchontoglires</taxon>
        <taxon>Glires</taxon>
        <taxon>Rodentia</taxon>
        <taxon>Myomorpha</taxon>
        <taxon>Muroidea</taxon>
        <taxon>Cricetidae</taxon>
        <taxon>Cricetinae</taxon>
        <taxon>Cricetulus</taxon>
    </lineage>
</organism>
<evidence type="ECO:0000256" key="11">
    <source>
        <dbReference type="SAM" id="MobiDB-lite"/>
    </source>
</evidence>
<dbReference type="GO" id="GO:0033745">
    <property type="term" value="F:L-methionine-(R)-S-oxide reductase activity"/>
    <property type="evidence" value="ECO:0007669"/>
    <property type="project" value="UniProtKB-EC"/>
</dbReference>
<dbReference type="PANTHER" id="PTHR13428">
    <property type="entry name" value="INNER NUCLEAR MEMBRANE PROTEIN MAN1 LEM DOMAIN CONTAINING PROTEIN"/>
    <property type="match status" value="1"/>
</dbReference>
<keyword evidence="9" id="KW-0539">Nucleus</keyword>
<dbReference type="Gene3D" id="2.170.150.20">
    <property type="entry name" value="Peptide methionine sulfoxide reductase"/>
    <property type="match status" value="1"/>
</dbReference>
<accession>A0A061IL34</accession>
<evidence type="ECO:0000256" key="1">
    <source>
        <dbReference type="ARBA" id="ARBA00004540"/>
    </source>
</evidence>
<feature type="compositionally biased region" description="Gly residues" evidence="11">
    <location>
        <begin position="145"/>
        <end position="160"/>
    </location>
</feature>
<dbReference type="Pfam" id="PF01641">
    <property type="entry name" value="SelR"/>
    <property type="match status" value="1"/>
</dbReference>
<feature type="region of interest" description="Disordered" evidence="11">
    <location>
        <begin position="764"/>
        <end position="792"/>
    </location>
</feature>
<dbReference type="SUPFAM" id="SSF54928">
    <property type="entry name" value="RNA-binding domain, RBD"/>
    <property type="match status" value="1"/>
</dbReference>
<dbReference type="InterPro" id="IPR035979">
    <property type="entry name" value="RBD_domain_sf"/>
</dbReference>
<evidence type="ECO:0000256" key="12">
    <source>
        <dbReference type="SAM" id="Phobius"/>
    </source>
</evidence>
<evidence type="ECO:0000256" key="10">
    <source>
        <dbReference type="ARBA" id="ARBA00049261"/>
    </source>
</evidence>
<gene>
    <name evidence="14" type="ORF">H671_1g1820</name>
</gene>
<dbReference type="PROSITE" id="PS51790">
    <property type="entry name" value="MSRB"/>
    <property type="match status" value="1"/>
</dbReference>
<feature type="compositionally biased region" description="Acidic residues" evidence="11">
    <location>
        <begin position="100"/>
        <end position="111"/>
    </location>
</feature>
<feature type="region of interest" description="Disordered" evidence="11">
    <location>
        <begin position="1"/>
        <end position="165"/>
    </location>
</feature>
<dbReference type="Gene3D" id="1.10.10.1180">
    <property type="entry name" value="MAN1, winged-helix domain"/>
    <property type="match status" value="1"/>
</dbReference>
<feature type="transmembrane region" description="Helical" evidence="12">
    <location>
        <begin position="479"/>
        <end position="496"/>
    </location>
</feature>
<dbReference type="AlphaFoldDB" id="A0A061IL34"/>
<dbReference type="GO" id="GO:0031490">
    <property type="term" value="F:chromatin DNA binding"/>
    <property type="evidence" value="ECO:0007669"/>
    <property type="project" value="TreeGrafter"/>
</dbReference>
<dbReference type="InterPro" id="IPR011057">
    <property type="entry name" value="Mss4-like_sf"/>
</dbReference>
<feature type="transmembrane region" description="Helical" evidence="12">
    <location>
        <begin position="317"/>
        <end position="338"/>
    </location>
</feature>
<keyword evidence="7" id="KW-0560">Oxidoreductase</keyword>
<evidence type="ECO:0000256" key="4">
    <source>
        <dbReference type="ARBA" id="ARBA00022553"/>
    </source>
</evidence>
<dbReference type="GO" id="GO:0030514">
    <property type="term" value="P:negative regulation of BMP signaling pathway"/>
    <property type="evidence" value="ECO:0007669"/>
    <property type="project" value="TreeGrafter"/>
</dbReference>
<evidence type="ECO:0000259" key="13">
    <source>
        <dbReference type="PROSITE" id="PS51790"/>
    </source>
</evidence>
<dbReference type="SUPFAM" id="SSF51316">
    <property type="entry name" value="Mss4-like"/>
    <property type="match status" value="1"/>
</dbReference>
<keyword evidence="4" id="KW-0597">Phosphoprotein</keyword>
<evidence type="ECO:0000256" key="8">
    <source>
        <dbReference type="ARBA" id="ARBA00023136"/>
    </source>
</evidence>
<evidence type="ECO:0000256" key="6">
    <source>
        <dbReference type="ARBA" id="ARBA00022989"/>
    </source>
</evidence>
<evidence type="ECO:0000256" key="2">
    <source>
        <dbReference type="ARBA" id="ARBA00007174"/>
    </source>
</evidence>
<comment type="subcellular location">
    <subcellularLocation>
        <location evidence="1">Nucleus inner membrane</location>
    </subcellularLocation>
</comment>
<dbReference type="InterPro" id="IPR002579">
    <property type="entry name" value="Met_Sox_Rdtase_MsrB_dom"/>
</dbReference>
<evidence type="ECO:0000313" key="15">
    <source>
        <dbReference type="Proteomes" id="UP000030759"/>
    </source>
</evidence>
<evidence type="ECO:0000256" key="5">
    <source>
        <dbReference type="ARBA" id="ARBA00022692"/>
    </source>
</evidence>
<comment type="similarity">
    <text evidence="2">Belongs to the MsrB Met sulfoxide reductase family.</text>
</comment>
<evidence type="ECO:0000256" key="9">
    <source>
        <dbReference type="ARBA" id="ARBA00023242"/>
    </source>
</evidence>
<proteinExistence type="inferred from homology"/>
<evidence type="ECO:0000256" key="3">
    <source>
        <dbReference type="ARBA" id="ARBA00012498"/>
    </source>
</evidence>
<keyword evidence="8 12" id="KW-0472">Membrane</keyword>
<comment type="catalytic activity">
    <reaction evidence="10">
        <text>[thioredoxin]-disulfide + L-methionine + H2O = L-methionine (R)-S-oxide + [thioredoxin]-dithiol</text>
        <dbReference type="Rhea" id="RHEA:21260"/>
        <dbReference type="Rhea" id="RHEA-COMP:10698"/>
        <dbReference type="Rhea" id="RHEA-COMP:10700"/>
        <dbReference type="ChEBI" id="CHEBI:15377"/>
        <dbReference type="ChEBI" id="CHEBI:29950"/>
        <dbReference type="ChEBI" id="CHEBI:50058"/>
        <dbReference type="ChEBI" id="CHEBI:57844"/>
        <dbReference type="ChEBI" id="CHEBI:58773"/>
        <dbReference type="EC" id="1.8.4.14"/>
    </reaction>
</comment>
<dbReference type="EMBL" id="KE664204">
    <property type="protein sequence ID" value="ERE90192.1"/>
    <property type="molecule type" value="Genomic_DNA"/>
</dbReference>
<dbReference type="Pfam" id="PF09402">
    <property type="entry name" value="MSC"/>
    <property type="match status" value="1"/>
</dbReference>
<feature type="domain" description="MsrB" evidence="13">
    <location>
        <begin position="703"/>
        <end position="768"/>
    </location>
</feature>
<dbReference type="PANTHER" id="PTHR13428:SF10">
    <property type="entry name" value="INNER NUCLEAR MEMBRANE PROTEIN MAN1"/>
    <property type="match status" value="1"/>
</dbReference>
<sequence length="792" mass="86797">MEPTPPAPLAAAEVTNSGHSGERRKPHSWWAARRPGALEAQPPPPALAPPGSDGAAEDGDEEVADGDERDPEAEEPLWASRAVNGSRLLPYSCREHYSDSEEEEEDDDDDVASGRQVSKDDSSLARHRPRRSHHSKPFSALTAKSGGGRLETSVQGGGGLTMNDRAAAAGSLDWSRTLEEAAAEPGGGCEPVDSSPVPRYRAGAKKLAPLLAPPVPDVDSSLESPTGSLLKTNNHIGGGAFGVDPPGVYSNSLPPGAAAASPAPPSLRINHANHTGSNHTYLKNAYGKPKLCEPEEELLQQFKREEVSPTGSFSAHYLSMFLLTAACLFFLILGLTYLGMRGTGVPEDGGLLKNPFDETFGKIQESERNLVMSTLYKLHDRLAQLAGDHECGSSSQRMLSVQEAASYLKDLDPAYEDVFNTSLLWIFKNGKDVGIRCIGYGPEEELTNITDVQFLQSTRPQMSFWCRFRRAFITVAHRLLLLCLGVVMVCVVLRYMKYRWTKEEEETRQMYDMVVKIIDVLRSHNEACQENKDLQPYMPIPHVRDSLIQPHDREIGDQWHLAIQEAILEKCSDNDGIVHIAVDKNSREGCVYVKCLSPEYAGKAFKALHGSWFDGKPKPLTQSDNLVLVFGSRKISEYTQQFLPLESPLLVTWGTFQMKSPSFCPWFCLWFVAEDITVMSAFNLLHLVTKSQPVALRACGLPSGWPSFHDVISSEAIEFTDDFSYGMHRVETSCSQCGAHLGHIFDDGPRPTGKRYCINSASLSFTPTDSSEAKGGGGRESSSPASADRAEL</sequence>
<dbReference type="GO" id="GO:0005637">
    <property type="term" value="C:nuclear inner membrane"/>
    <property type="evidence" value="ECO:0007669"/>
    <property type="project" value="UniProtKB-SubCell"/>
</dbReference>
<reference evidence="15" key="1">
    <citation type="journal article" date="2013" name="Nat. Biotechnol.">
        <title>Chinese hamster genome sequenced from sorted chromosomes.</title>
        <authorList>
            <person name="Brinkrolf K."/>
            <person name="Rupp O."/>
            <person name="Laux H."/>
            <person name="Kollin F."/>
            <person name="Ernst W."/>
            <person name="Linke B."/>
            <person name="Kofler R."/>
            <person name="Romand S."/>
            <person name="Hesse F."/>
            <person name="Budach W.E."/>
            <person name="Galosy S."/>
            <person name="Muller D."/>
            <person name="Noll T."/>
            <person name="Wienberg J."/>
            <person name="Jostock T."/>
            <person name="Leonard M."/>
            <person name="Grillari J."/>
            <person name="Tauch A."/>
            <person name="Goesmann A."/>
            <person name="Helk B."/>
            <person name="Mott J.E."/>
            <person name="Puhler A."/>
            <person name="Borth N."/>
        </authorList>
    </citation>
    <scope>NUCLEOTIDE SEQUENCE [LARGE SCALE GENOMIC DNA]</scope>
    <source>
        <strain evidence="15">17A/GY</strain>
    </source>
</reference>
<dbReference type="GO" id="GO:0033743">
    <property type="term" value="F:peptide-methionine (R)-S-oxide reductase activity"/>
    <property type="evidence" value="ECO:0007669"/>
    <property type="project" value="InterPro"/>
</dbReference>
<dbReference type="GO" id="GO:0006998">
    <property type="term" value="P:nuclear envelope organization"/>
    <property type="evidence" value="ECO:0007669"/>
    <property type="project" value="TreeGrafter"/>
</dbReference>
<keyword evidence="6 12" id="KW-1133">Transmembrane helix</keyword>
<evidence type="ECO:0000313" key="14">
    <source>
        <dbReference type="EMBL" id="ERE90192.1"/>
    </source>
</evidence>
<feature type="compositionally biased region" description="Basic residues" evidence="11">
    <location>
        <begin position="125"/>
        <end position="136"/>
    </location>
</feature>